<dbReference type="InterPro" id="IPR015377">
    <property type="entry name" value="Fumarylacetoacetase_N"/>
</dbReference>
<dbReference type="InterPro" id="IPR011234">
    <property type="entry name" value="Fumarylacetoacetase-like_C"/>
</dbReference>
<dbReference type="Gene3D" id="3.90.850.10">
    <property type="entry name" value="Fumarylacetoacetase-like, C-terminal domain"/>
    <property type="match status" value="1"/>
</dbReference>
<keyword evidence="6" id="KW-0479">Metal-binding</keyword>
<keyword evidence="9" id="KW-0460">Magnesium</keyword>
<evidence type="ECO:0000256" key="2">
    <source>
        <dbReference type="ARBA" id="ARBA00001946"/>
    </source>
</evidence>
<evidence type="ECO:0000256" key="11">
    <source>
        <dbReference type="ARBA" id="ARBA00023232"/>
    </source>
</evidence>
<comment type="caution">
    <text evidence="14">The sequence shown here is derived from an EMBL/GenBank/DDBJ whole genome shotgun (WGS) entry which is preliminary data.</text>
</comment>
<keyword evidence="7" id="KW-0378">Hydrolase</keyword>
<accession>A0ABR3SIR5</accession>
<sequence length="894" mass="97414">MGFTPEISADSAFTLSNIPFGVISTSDPSDTHCATAVGDFALDLQALSKQGVFKDDAVANAFAQCAPMSHGKIPENFFQAPSAYNGRASSVRPSPHSVHRPKGVYWDPTDSKRAIYAPSRAVDYELEMGFIVSKPLPYGQSLDVDNAPEHIFGFVLLNDWSARDIQLFEMPPLGPFNSKAFGTTISPWVVTLDALEPFACTPKHAQTLSPLQHLRYGSGERGTFDIRLEAHLVRNGSKYKLCSSNLKYLLWTPYQQLTQQASSMCGLRTGDLIGTGTVSGDATAGGQKVELACLFEATLNGTNPYKFADGQELSYAQDGDSIVLSARCVDGSGSTVLGFGEYALWVSTALQNIFLRCFNRVFSSWVAHCPGASNDPGDSSSAPNAVSFLSICVELDECMRRSSEIQGQSPAGHRVFDDDDPDINHALVAAVHCFAARWLPMLNPDFLGHPLREWHEMLVRQLWRTARKRMLKAINQRSYRCILALLLFGLTPIPSGIDDNEESDGLSGQLCIQIALRKIYELRSRQRTFQFSGFKVVPSTAAVVSPGPGGDTSDFVIGAENLVYYAGVIFDTSASLTLSCRSSLTAGLLGSEQELIFQLISASANLFHDQRTEKQQRAIKISEADAASIISHTGEWKMYTWKMVATLKEALRDGYSDETIDRAYNAVLRAVDRFNVTNRPQMEECQRMLEFMSPTVKFDWYLIMLHWHLGILILMDGIEASGRLDLLSKLESIWTDSVHGAVNTLKFGSANSISMTGGAPGDHAYCSFLSIDPYPHHVVAAAQLLSKAIVRDHEKGNIGDEAFRNLTDIIATAMDQLPNTSSSVQMARGRIHSTADTGTAPLHALPLPNAGDVAANGIVAASDSTLTHTRGDMADYIAAIHAASSNLFESNTTA</sequence>
<dbReference type="Pfam" id="PF01557">
    <property type="entry name" value="FAA_hydrolase"/>
    <property type="match status" value="1"/>
</dbReference>
<evidence type="ECO:0000256" key="1">
    <source>
        <dbReference type="ARBA" id="ARBA00001913"/>
    </source>
</evidence>
<keyword evidence="15" id="KW-1185">Reference proteome</keyword>
<comment type="similarity">
    <text evidence="4">Belongs to the FAH family.</text>
</comment>
<gene>
    <name evidence="14" type="ORF">SLS56_008954</name>
</gene>
<dbReference type="SUPFAM" id="SSF63433">
    <property type="entry name" value="Fumarylacetoacetate hydrolase, FAH, N-terminal domain"/>
    <property type="match status" value="1"/>
</dbReference>
<dbReference type="EMBL" id="JAJVDC020000142">
    <property type="protein sequence ID" value="KAL1622010.1"/>
    <property type="molecule type" value="Genomic_DNA"/>
</dbReference>
<evidence type="ECO:0000256" key="7">
    <source>
        <dbReference type="ARBA" id="ARBA00022801"/>
    </source>
</evidence>
<keyword evidence="10" id="KW-0828">Tyrosine catabolism</keyword>
<evidence type="ECO:0000256" key="8">
    <source>
        <dbReference type="ARBA" id="ARBA00022837"/>
    </source>
</evidence>
<dbReference type="SUPFAM" id="SSF56529">
    <property type="entry name" value="FAH"/>
    <property type="match status" value="1"/>
</dbReference>
<feature type="domain" description="Fumarylacetoacetase N-terminal" evidence="13">
    <location>
        <begin position="17"/>
        <end position="63"/>
    </location>
</feature>
<evidence type="ECO:0000313" key="14">
    <source>
        <dbReference type="EMBL" id="KAL1622010.1"/>
    </source>
</evidence>
<name>A0ABR3SIR5_9PEZI</name>
<evidence type="ECO:0000313" key="15">
    <source>
        <dbReference type="Proteomes" id="UP001521116"/>
    </source>
</evidence>
<keyword evidence="8" id="KW-0106">Calcium</keyword>
<reference evidence="14 15" key="1">
    <citation type="submission" date="2024-02" db="EMBL/GenBank/DDBJ databases">
        <title>De novo assembly and annotation of 12 fungi associated with fruit tree decline syndrome in Ontario, Canada.</title>
        <authorList>
            <person name="Sulman M."/>
            <person name="Ellouze W."/>
            <person name="Ilyukhin E."/>
        </authorList>
    </citation>
    <scope>NUCLEOTIDE SEQUENCE [LARGE SCALE GENOMIC DNA]</scope>
    <source>
        <strain evidence="14 15">M1-105</strain>
    </source>
</reference>
<dbReference type="EC" id="3.7.1.2" evidence="5"/>
<evidence type="ECO:0000256" key="9">
    <source>
        <dbReference type="ARBA" id="ARBA00022842"/>
    </source>
</evidence>
<dbReference type="Proteomes" id="UP001521116">
    <property type="component" value="Unassembled WGS sequence"/>
</dbReference>
<evidence type="ECO:0000259" key="13">
    <source>
        <dbReference type="Pfam" id="PF09298"/>
    </source>
</evidence>
<evidence type="ECO:0000259" key="12">
    <source>
        <dbReference type="Pfam" id="PF01557"/>
    </source>
</evidence>
<evidence type="ECO:0000256" key="4">
    <source>
        <dbReference type="ARBA" id="ARBA00010211"/>
    </source>
</evidence>
<evidence type="ECO:0000256" key="6">
    <source>
        <dbReference type="ARBA" id="ARBA00022723"/>
    </source>
</evidence>
<comment type="cofactor">
    <cofactor evidence="1">
        <name>Ca(2+)</name>
        <dbReference type="ChEBI" id="CHEBI:29108"/>
    </cofactor>
</comment>
<dbReference type="PANTHER" id="PTHR43069:SF2">
    <property type="entry name" value="FUMARYLACETOACETASE"/>
    <property type="match status" value="1"/>
</dbReference>
<dbReference type="InterPro" id="IPR036462">
    <property type="entry name" value="Fumarylacetoacetase_N_sf"/>
</dbReference>
<dbReference type="InterPro" id="IPR005959">
    <property type="entry name" value="Fumarylacetoacetase"/>
</dbReference>
<comment type="cofactor">
    <cofactor evidence="2">
        <name>Mg(2+)</name>
        <dbReference type="ChEBI" id="CHEBI:18420"/>
    </cofactor>
</comment>
<evidence type="ECO:0000256" key="5">
    <source>
        <dbReference type="ARBA" id="ARBA00012094"/>
    </source>
</evidence>
<evidence type="ECO:0000256" key="10">
    <source>
        <dbReference type="ARBA" id="ARBA00022878"/>
    </source>
</evidence>
<comment type="pathway">
    <text evidence="3">Amino-acid degradation; L-phenylalanine degradation; acetoacetate and fumarate from L-phenylalanine: step 6/6.</text>
</comment>
<dbReference type="PANTHER" id="PTHR43069">
    <property type="entry name" value="FUMARYLACETOACETASE"/>
    <property type="match status" value="1"/>
</dbReference>
<organism evidence="14 15">
    <name type="scientific">Neofusicoccum ribis</name>
    <dbReference type="NCBI Taxonomy" id="45134"/>
    <lineage>
        <taxon>Eukaryota</taxon>
        <taxon>Fungi</taxon>
        <taxon>Dikarya</taxon>
        <taxon>Ascomycota</taxon>
        <taxon>Pezizomycotina</taxon>
        <taxon>Dothideomycetes</taxon>
        <taxon>Dothideomycetes incertae sedis</taxon>
        <taxon>Botryosphaeriales</taxon>
        <taxon>Botryosphaeriaceae</taxon>
        <taxon>Neofusicoccum</taxon>
    </lineage>
</organism>
<evidence type="ECO:0000256" key="3">
    <source>
        <dbReference type="ARBA" id="ARBA00004782"/>
    </source>
</evidence>
<keyword evidence="11" id="KW-0585">Phenylalanine catabolism</keyword>
<feature type="domain" description="Fumarylacetoacetase-like C-terminal" evidence="12">
    <location>
        <begin position="67"/>
        <end position="326"/>
    </location>
</feature>
<dbReference type="Pfam" id="PF09298">
    <property type="entry name" value="FAA_hydrolase_N"/>
    <property type="match status" value="1"/>
</dbReference>
<dbReference type="InterPro" id="IPR036663">
    <property type="entry name" value="Fumarylacetoacetase_C_sf"/>
</dbReference>
<proteinExistence type="inferred from homology"/>
<protein>
    <recommendedName>
        <fullName evidence="5">fumarylacetoacetase</fullName>
        <ecNumber evidence="5">3.7.1.2</ecNumber>
    </recommendedName>
</protein>